<evidence type="ECO:0000256" key="16">
    <source>
        <dbReference type="ARBA" id="ARBA00023242"/>
    </source>
</evidence>
<dbReference type="Pfam" id="PF00044">
    <property type="entry name" value="Gp_dh_N"/>
    <property type="match status" value="1"/>
</dbReference>
<dbReference type="PANTHER" id="PTHR10836:SF111">
    <property type="entry name" value="GLYCERALDEHYDE-3-PHOSPHATE DEHYDROGENASE"/>
    <property type="match status" value="1"/>
</dbReference>
<keyword evidence="7" id="KW-0963">Cytoplasm</keyword>
<comment type="similarity">
    <text evidence="5">Belongs to the glyceraldehyde-3-phosphate dehydrogenase family.</text>
</comment>
<protein>
    <recommendedName>
        <fullName evidence="6">glyceraldehyde-3-phosphate dehydrogenase (phosphorylating)</fullName>
        <ecNumber evidence="6">1.2.1.12</ecNumber>
    </recommendedName>
    <alternativeName>
        <fullName evidence="17">Peptidyl-cysteine S-nitrosylase GAPDH</fullName>
    </alternativeName>
</protein>
<comment type="catalytic activity">
    <reaction evidence="20">
        <text>S-nitroso-L-cysteinyl-[GAPDH] + L-cysteinyl-[protein] = L-cysteinyl-[GAPDH] + S-nitroso-L-cysteinyl-[protein]</text>
        <dbReference type="Rhea" id="RHEA:66684"/>
        <dbReference type="Rhea" id="RHEA-COMP:10131"/>
        <dbReference type="Rhea" id="RHEA-COMP:17089"/>
        <dbReference type="Rhea" id="RHEA-COMP:17090"/>
        <dbReference type="Rhea" id="RHEA-COMP:17091"/>
        <dbReference type="ChEBI" id="CHEBI:29950"/>
        <dbReference type="ChEBI" id="CHEBI:149494"/>
    </reaction>
    <physiologicalReaction direction="left-to-right" evidence="20">
        <dbReference type="Rhea" id="RHEA:66685"/>
    </physiologicalReaction>
</comment>
<comment type="pathway">
    <text evidence="4">Carbohydrate degradation; glycolysis; pyruvate from D-glyceraldehyde 3-phosphate: step 1/5.</text>
</comment>
<dbReference type="PANTHER" id="PTHR10836">
    <property type="entry name" value="GLYCERALDEHYDE 3-PHOSPHATE DEHYDROGENASE"/>
    <property type="match status" value="1"/>
</dbReference>
<dbReference type="Gene3D" id="3.30.360.10">
    <property type="entry name" value="Dihydrodipicolinate Reductase, domain 2"/>
    <property type="match status" value="1"/>
</dbReference>
<keyword evidence="14" id="KW-0324">Glycolysis</keyword>
<feature type="domain" description="Glyceraldehyde 3-phosphate dehydrogenase NAD(P) binding" evidence="21">
    <location>
        <begin position="1"/>
        <end position="111"/>
    </location>
</feature>
<evidence type="ECO:0000256" key="10">
    <source>
        <dbReference type="ARBA" id="ARBA00022799"/>
    </source>
</evidence>
<evidence type="ECO:0000256" key="8">
    <source>
        <dbReference type="ARBA" id="ARBA00022679"/>
    </source>
</evidence>
<dbReference type="GO" id="GO:0006096">
    <property type="term" value="P:glycolytic process"/>
    <property type="evidence" value="ECO:0007669"/>
    <property type="project" value="UniProtKB-KW"/>
</dbReference>
<comment type="caution">
    <text evidence="22">The sequence shown here is derived from an EMBL/GenBank/DDBJ whole genome shotgun (WGS) entry which is preliminary data.</text>
</comment>
<evidence type="ECO:0000256" key="3">
    <source>
        <dbReference type="ARBA" id="ARBA00004514"/>
    </source>
</evidence>
<organism evidence="22 23">
    <name type="scientific">Neotoma lepida</name>
    <name type="common">Desert woodrat</name>
    <dbReference type="NCBI Taxonomy" id="56216"/>
    <lineage>
        <taxon>Eukaryota</taxon>
        <taxon>Metazoa</taxon>
        <taxon>Chordata</taxon>
        <taxon>Craniata</taxon>
        <taxon>Vertebrata</taxon>
        <taxon>Euteleostomi</taxon>
        <taxon>Mammalia</taxon>
        <taxon>Eutheria</taxon>
        <taxon>Euarchontoglires</taxon>
        <taxon>Glires</taxon>
        <taxon>Rodentia</taxon>
        <taxon>Myomorpha</taxon>
        <taxon>Muroidea</taxon>
        <taxon>Cricetidae</taxon>
        <taxon>Neotominae</taxon>
        <taxon>Neotoma</taxon>
    </lineage>
</organism>
<dbReference type="InterPro" id="IPR036291">
    <property type="entry name" value="NAD(P)-bd_dom_sf"/>
</dbReference>
<dbReference type="GO" id="GO:0016740">
    <property type="term" value="F:transferase activity"/>
    <property type="evidence" value="ECO:0007669"/>
    <property type="project" value="UniProtKB-KW"/>
</dbReference>
<keyword evidence="9" id="KW-0053">Apoptosis</keyword>
<name>A0A1A6GLV9_NEOLE</name>
<dbReference type="SUPFAM" id="SSF55347">
    <property type="entry name" value="Glyceraldehyde-3-phosphate dehydrogenase-like, C-terminal domain"/>
    <property type="match status" value="1"/>
</dbReference>
<dbReference type="GO" id="GO:0004365">
    <property type="term" value="F:glyceraldehyde-3-phosphate dehydrogenase (NAD+) (phosphorylating) activity"/>
    <property type="evidence" value="ECO:0007669"/>
    <property type="project" value="UniProtKB-EC"/>
</dbReference>
<evidence type="ECO:0000256" key="17">
    <source>
        <dbReference type="ARBA" id="ARBA00031890"/>
    </source>
</evidence>
<keyword evidence="13" id="KW-0520">NAD</keyword>
<comment type="subunit">
    <text evidence="18">Homotetramer. Interacts with TPPP; the interaction is direct. Interacts (when S-nitrosylated) with SIAH1; leading to nuclear translocation. Interacts with RILPL1/GOSPEL, leading to prevent the interaction between GAPDH and SIAH1 and prevent nuclear translocation. Interacts with CHP1; the interaction increases the binding of CHP1 with microtubules. Associates with microtubules. Interacts with EIF1AD, USP25, PRKCI and WARS1. Interacts with phosphorylated RPL13A; inhibited by oxidatively-modified low-densitity lipoprotein (LDL(ox)). Component of the GAIT complex. Interacts with FKBP6; leading to inhibit GAPDH catalytic activity. Interacts with TRAF2, promoting TRAF2 ubiquitination. Interacts with TRAF3, promoting TRAF3 ubiquitination.</text>
</comment>
<evidence type="ECO:0000256" key="6">
    <source>
        <dbReference type="ARBA" id="ARBA00013119"/>
    </source>
</evidence>
<dbReference type="AlphaFoldDB" id="A0A1A6GLV9"/>
<evidence type="ECO:0000256" key="18">
    <source>
        <dbReference type="ARBA" id="ARBA00046997"/>
    </source>
</evidence>
<dbReference type="InterPro" id="IPR020831">
    <property type="entry name" value="GlycerAld/Erythrose_P_DH"/>
</dbReference>
<evidence type="ECO:0000256" key="12">
    <source>
        <dbReference type="ARBA" id="ARBA00023002"/>
    </source>
</evidence>
<evidence type="ECO:0000256" key="9">
    <source>
        <dbReference type="ARBA" id="ARBA00022703"/>
    </source>
</evidence>
<evidence type="ECO:0000256" key="11">
    <source>
        <dbReference type="ARBA" id="ARBA00022845"/>
    </source>
</evidence>
<dbReference type="GO" id="GO:0005856">
    <property type="term" value="C:cytoskeleton"/>
    <property type="evidence" value="ECO:0007669"/>
    <property type="project" value="UniProtKB-SubCell"/>
</dbReference>
<sequence>MVYMFQYDSTHGKFNGAVKAEKGELVINRKAVTIFQEQDPTNNKWNNTGTKYVVESTVVFITMEKAGPHLKDGTKRVIISAPADEAPMFVMGVDHEKYDNSLKIVIHDNFCIVEGLMIIVHAITTIQKIMDGPSAKLWCDGHGAAQNIIPASTGSTKVVDKVIPVLN</sequence>
<evidence type="ECO:0000256" key="2">
    <source>
        <dbReference type="ARBA" id="ARBA00004245"/>
    </source>
</evidence>
<dbReference type="SMART" id="SM00846">
    <property type="entry name" value="Gp_dh_N"/>
    <property type="match status" value="1"/>
</dbReference>
<dbReference type="OrthoDB" id="1152826at2759"/>
<dbReference type="SUPFAM" id="SSF51735">
    <property type="entry name" value="NAD(P)-binding Rossmann-fold domains"/>
    <property type="match status" value="1"/>
</dbReference>
<dbReference type="EC" id="1.2.1.12" evidence="6"/>
<dbReference type="STRING" id="56216.A0A1A6GLV9"/>
<evidence type="ECO:0000256" key="19">
    <source>
        <dbReference type="ARBA" id="ARBA00047698"/>
    </source>
</evidence>
<evidence type="ECO:0000256" key="1">
    <source>
        <dbReference type="ARBA" id="ARBA00004123"/>
    </source>
</evidence>
<evidence type="ECO:0000313" key="22">
    <source>
        <dbReference type="EMBL" id="OBS67263.1"/>
    </source>
</evidence>
<evidence type="ECO:0000259" key="21">
    <source>
        <dbReference type="SMART" id="SM00846"/>
    </source>
</evidence>
<keyword evidence="10" id="KW-0702">S-nitrosylation</keyword>
<keyword evidence="11" id="KW-0810">Translation regulation</keyword>
<dbReference type="EMBL" id="LZPO01086969">
    <property type="protein sequence ID" value="OBS67263.1"/>
    <property type="molecule type" value="Genomic_DNA"/>
</dbReference>
<evidence type="ECO:0000256" key="14">
    <source>
        <dbReference type="ARBA" id="ARBA00023152"/>
    </source>
</evidence>
<keyword evidence="15" id="KW-0206">Cytoskeleton</keyword>
<evidence type="ECO:0000256" key="15">
    <source>
        <dbReference type="ARBA" id="ARBA00023212"/>
    </source>
</evidence>
<evidence type="ECO:0000256" key="7">
    <source>
        <dbReference type="ARBA" id="ARBA00022490"/>
    </source>
</evidence>
<keyword evidence="16" id="KW-0539">Nucleus</keyword>
<dbReference type="GO" id="GO:0051287">
    <property type="term" value="F:NAD binding"/>
    <property type="evidence" value="ECO:0007669"/>
    <property type="project" value="InterPro"/>
</dbReference>
<dbReference type="GO" id="GO:0005829">
    <property type="term" value="C:cytosol"/>
    <property type="evidence" value="ECO:0007669"/>
    <property type="project" value="UniProtKB-SubCell"/>
</dbReference>
<gene>
    <name evidence="22" type="ORF">A6R68_04196</name>
</gene>
<dbReference type="Gene3D" id="3.40.50.720">
    <property type="entry name" value="NAD(P)-binding Rossmann-like Domain"/>
    <property type="match status" value="1"/>
</dbReference>
<evidence type="ECO:0000256" key="4">
    <source>
        <dbReference type="ARBA" id="ARBA00004869"/>
    </source>
</evidence>
<keyword evidence="23" id="KW-1185">Reference proteome</keyword>
<accession>A0A1A6GLV9</accession>
<dbReference type="Pfam" id="PF02800">
    <property type="entry name" value="Gp_dh_C"/>
    <property type="match status" value="1"/>
</dbReference>
<dbReference type="InterPro" id="IPR020829">
    <property type="entry name" value="GlycerAld_3-P_DH_cat"/>
</dbReference>
<feature type="non-terminal residue" evidence="22">
    <location>
        <position position="167"/>
    </location>
</feature>
<keyword evidence="8" id="KW-0808">Transferase</keyword>
<dbReference type="GO" id="GO:0006915">
    <property type="term" value="P:apoptotic process"/>
    <property type="evidence" value="ECO:0007669"/>
    <property type="project" value="UniProtKB-KW"/>
</dbReference>
<evidence type="ECO:0000256" key="13">
    <source>
        <dbReference type="ARBA" id="ARBA00023027"/>
    </source>
</evidence>
<dbReference type="GO" id="GO:0006417">
    <property type="term" value="P:regulation of translation"/>
    <property type="evidence" value="ECO:0007669"/>
    <property type="project" value="UniProtKB-KW"/>
</dbReference>
<dbReference type="Proteomes" id="UP000092124">
    <property type="component" value="Unassembled WGS sequence"/>
</dbReference>
<comment type="catalytic activity">
    <reaction evidence="19">
        <text>D-glyceraldehyde 3-phosphate + phosphate + NAD(+) = (2R)-3-phospho-glyceroyl phosphate + NADH + H(+)</text>
        <dbReference type="Rhea" id="RHEA:10300"/>
        <dbReference type="ChEBI" id="CHEBI:15378"/>
        <dbReference type="ChEBI" id="CHEBI:43474"/>
        <dbReference type="ChEBI" id="CHEBI:57540"/>
        <dbReference type="ChEBI" id="CHEBI:57604"/>
        <dbReference type="ChEBI" id="CHEBI:57945"/>
        <dbReference type="ChEBI" id="CHEBI:59776"/>
        <dbReference type="EC" id="1.2.1.12"/>
    </reaction>
</comment>
<evidence type="ECO:0000313" key="23">
    <source>
        <dbReference type="Proteomes" id="UP000092124"/>
    </source>
</evidence>
<evidence type="ECO:0000256" key="5">
    <source>
        <dbReference type="ARBA" id="ARBA00007406"/>
    </source>
</evidence>
<reference evidence="22 23" key="1">
    <citation type="submission" date="2016-06" db="EMBL/GenBank/DDBJ databases">
        <title>The Draft Genome Sequence and Annotation of the Desert Woodrat Neotoma lepida.</title>
        <authorList>
            <person name="Campbell M."/>
            <person name="Oakeson K.F."/>
            <person name="Yandell M."/>
            <person name="Halpert J.R."/>
            <person name="Dearing D."/>
        </authorList>
    </citation>
    <scope>NUCLEOTIDE SEQUENCE [LARGE SCALE GENOMIC DNA]</scope>
    <source>
        <strain evidence="22">417</strain>
        <tissue evidence="22">Liver</tissue>
    </source>
</reference>
<proteinExistence type="inferred from homology"/>
<dbReference type="FunFam" id="3.40.50.720:FF:000319">
    <property type="entry name" value="Glyceraldehyde-3-phosphate dehydrogenase"/>
    <property type="match status" value="1"/>
</dbReference>
<dbReference type="GO" id="GO:0005634">
    <property type="term" value="C:nucleus"/>
    <property type="evidence" value="ECO:0007669"/>
    <property type="project" value="UniProtKB-SubCell"/>
</dbReference>
<dbReference type="InterPro" id="IPR020828">
    <property type="entry name" value="GlycerAld_3-P_DH_NAD(P)-bd"/>
</dbReference>
<comment type="subcellular location">
    <subcellularLocation>
        <location evidence="2">Cytoplasm</location>
        <location evidence="2">Cytoskeleton</location>
    </subcellularLocation>
    <subcellularLocation>
        <location evidence="3">Cytoplasm</location>
        <location evidence="3">Cytosol</location>
    </subcellularLocation>
    <subcellularLocation>
        <location evidence="1">Nucleus</location>
    </subcellularLocation>
</comment>
<evidence type="ECO:0000256" key="20">
    <source>
        <dbReference type="ARBA" id="ARBA00048005"/>
    </source>
</evidence>
<keyword evidence="12" id="KW-0560">Oxidoreductase</keyword>